<organism evidence="5 6">
    <name type="scientific">Sulfoacidibacillus thermotolerans</name>
    <name type="common">Acidibacillus sulfuroxidans</name>
    <dbReference type="NCBI Taxonomy" id="1765684"/>
    <lineage>
        <taxon>Bacteria</taxon>
        <taxon>Bacillati</taxon>
        <taxon>Bacillota</taxon>
        <taxon>Bacilli</taxon>
        <taxon>Bacillales</taxon>
        <taxon>Alicyclobacillaceae</taxon>
        <taxon>Sulfoacidibacillus</taxon>
    </lineage>
</organism>
<feature type="domain" description="EamA" evidence="4">
    <location>
        <begin position="11"/>
        <end position="147"/>
    </location>
</feature>
<evidence type="ECO:0000256" key="2">
    <source>
        <dbReference type="ARBA" id="ARBA00007362"/>
    </source>
</evidence>
<feature type="transmembrane region" description="Helical" evidence="3">
    <location>
        <begin position="47"/>
        <end position="64"/>
    </location>
</feature>
<comment type="similarity">
    <text evidence="2">Belongs to the EamA transporter family.</text>
</comment>
<sequence>MMRKVRSYRLYVLAVLLGGASYGFVSPIVKVAYHKGFSATEVTSGQFYYAALLLWLIVLFQTRGKISLKTLSRVDFWRLLALGLLGTGTAVLYYRALTVLPAWLAIILLFQFSWMTFVLDYIVRRRIPTGWQWGGILLIVIGTVLANLHSQIGHHWSALGMFDGLMSGATYAAFLYINGHVQSPIKPFLRASLITSVSAVAVSAIYPPHVELFVAAWHGMWVYGLLIGLFSQAIPTSLFAVGVPHVGGSAAAILSSVELPIAVLLAAGLLHEQVSVIGWIGVLFIIAGIAVGQRQQRVA</sequence>
<dbReference type="RefSeq" id="WP_181362964.1">
    <property type="nucleotide sequence ID" value="NZ_MPDK01000010.1"/>
</dbReference>
<dbReference type="PANTHER" id="PTHR22911">
    <property type="entry name" value="ACYL-MALONYL CONDENSING ENZYME-RELATED"/>
    <property type="match status" value="1"/>
</dbReference>
<feature type="transmembrane region" description="Helical" evidence="3">
    <location>
        <begin position="188"/>
        <end position="208"/>
    </location>
</feature>
<comment type="subcellular location">
    <subcellularLocation>
        <location evidence="1">Endomembrane system</location>
        <topology evidence="1">Multi-pass membrane protein</topology>
    </subcellularLocation>
</comment>
<feature type="transmembrane region" description="Helical" evidence="3">
    <location>
        <begin position="130"/>
        <end position="150"/>
    </location>
</feature>
<feature type="transmembrane region" description="Helical" evidence="3">
    <location>
        <begin position="220"/>
        <end position="243"/>
    </location>
</feature>
<feature type="transmembrane region" description="Helical" evidence="3">
    <location>
        <begin position="102"/>
        <end position="123"/>
    </location>
</feature>
<dbReference type="InterPro" id="IPR000620">
    <property type="entry name" value="EamA_dom"/>
</dbReference>
<keyword evidence="3" id="KW-0472">Membrane</keyword>
<keyword evidence="3" id="KW-1133">Transmembrane helix</keyword>
<dbReference type="Pfam" id="PF00892">
    <property type="entry name" value="EamA"/>
    <property type="match status" value="2"/>
</dbReference>
<accession>A0A2U3D8P9</accession>
<feature type="transmembrane region" description="Helical" evidence="3">
    <location>
        <begin position="276"/>
        <end position="292"/>
    </location>
</feature>
<evidence type="ECO:0000313" key="6">
    <source>
        <dbReference type="Proteomes" id="UP000245380"/>
    </source>
</evidence>
<protein>
    <recommendedName>
        <fullName evidence="4">EamA domain-containing protein</fullName>
    </recommendedName>
</protein>
<evidence type="ECO:0000256" key="3">
    <source>
        <dbReference type="SAM" id="Phobius"/>
    </source>
</evidence>
<feature type="domain" description="EamA" evidence="4">
    <location>
        <begin position="164"/>
        <end position="290"/>
    </location>
</feature>
<name>A0A2U3D8P9_SULT2</name>
<dbReference type="PANTHER" id="PTHR22911:SF137">
    <property type="entry name" value="SOLUTE CARRIER FAMILY 35 MEMBER G2-RELATED"/>
    <property type="match status" value="1"/>
</dbReference>
<feature type="transmembrane region" description="Helical" evidence="3">
    <location>
        <begin position="76"/>
        <end position="96"/>
    </location>
</feature>
<dbReference type="Proteomes" id="UP000245380">
    <property type="component" value="Unassembled WGS sequence"/>
</dbReference>
<keyword evidence="6" id="KW-1185">Reference proteome</keyword>
<evidence type="ECO:0000256" key="1">
    <source>
        <dbReference type="ARBA" id="ARBA00004127"/>
    </source>
</evidence>
<reference evidence="5 6" key="1">
    <citation type="submission" date="2016-11" db="EMBL/GenBank/DDBJ databases">
        <title>Comparative genomics of Acidibacillus ferroxidans species.</title>
        <authorList>
            <person name="Oliveira G."/>
            <person name="Nunes G."/>
            <person name="Oliveira R."/>
            <person name="Araujo F."/>
            <person name="Salim A."/>
            <person name="Scholte L."/>
            <person name="Morais D."/>
            <person name="Nancucheo I."/>
            <person name="Johnson D.B."/>
            <person name="Grail B."/>
            <person name="Bittencourt J."/>
            <person name="Valadares R."/>
        </authorList>
    </citation>
    <scope>NUCLEOTIDE SEQUENCE [LARGE SCALE GENOMIC DNA]</scope>
    <source>
        <strain evidence="5 6">Y002</strain>
    </source>
</reference>
<evidence type="ECO:0000259" key="4">
    <source>
        <dbReference type="Pfam" id="PF00892"/>
    </source>
</evidence>
<feature type="transmembrane region" description="Helical" evidence="3">
    <location>
        <begin position="250"/>
        <end position="270"/>
    </location>
</feature>
<dbReference type="AlphaFoldDB" id="A0A2U3D8P9"/>
<keyword evidence="3" id="KW-0812">Transmembrane</keyword>
<gene>
    <name evidence="5" type="ORF">BM613_07625</name>
</gene>
<dbReference type="SUPFAM" id="SSF103481">
    <property type="entry name" value="Multidrug resistance efflux transporter EmrE"/>
    <property type="match status" value="2"/>
</dbReference>
<proteinExistence type="inferred from homology"/>
<dbReference type="EMBL" id="MPDK01000010">
    <property type="protein sequence ID" value="PWI57652.1"/>
    <property type="molecule type" value="Genomic_DNA"/>
</dbReference>
<evidence type="ECO:0000313" key="5">
    <source>
        <dbReference type="EMBL" id="PWI57652.1"/>
    </source>
</evidence>
<comment type="caution">
    <text evidence="5">The sequence shown here is derived from an EMBL/GenBank/DDBJ whole genome shotgun (WGS) entry which is preliminary data.</text>
</comment>
<dbReference type="GO" id="GO:0016020">
    <property type="term" value="C:membrane"/>
    <property type="evidence" value="ECO:0007669"/>
    <property type="project" value="InterPro"/>
</dbReference>
<feature type="transmembrane region" description="Helical" evidence="3">
    <location>
        <begin position="156"/>
        <end position="176"/>
    </location>
</feature>
<dbReference type="InterPro" id="IPR037185">
    <property type="entry name" value="EmrE-like"/>
</dbReference>